<dbReference type="InterPro" id="IPR008257">
    <property type="entry name" value="Pept_M19"/>
</dbReference>
<dbReference type="Pfam" id="PF01244">
    <property type="entry name" value="Peptidase_M19"/>
    <property type="match status" value="1"/>
</dbReference>
<protein>
    <submittedName>
        <fullName evidence="2">Dipeptidase</fullName>
    </submittedName>
</protein>
<dbReference type="PROSITE" id="PS51365">
    <property type="entry name" value="RENAL_DIPEPTIDASE_2"/>
    <property type="match status" value="1"/>
</dbReference>
<accession>A0ABY4X8J7</accession>
<feature type="signal peptide" evidence="1">
    <location>
        <begin position="1"/>
        <end position="21"/>
    </location>
</feature>
<feature type="chain" id="PRO_5046368301" evidence="1">
    <location>
        <begin position="22"/>
        <end position="426"/>
    </location>
</feature>
<sequence>MMLPILALLAAAAPVATPAAAADPIARRVAHLLAATPVIDGHNDLPWEIRARYGRDLARIDLGRDTASLPHAADAVPLMTDIPRLRAGHVGAQFWSAYVPATLSGAEAVRTTIEQIDLIHRMVAAYPRDFAEARTAEDIERIERSGRIAALIGVEGGHQIDMSFAVLRAYRALGVSYLTLTHSRNTEFADSATDAPRAHGLTPFGVALVAEMNRIGMLVDLSHVSPDTMRAALAASAAPVIFSHSGARALDDHPRDVPDDVLALLRAQGGVVMINFYPPFVSEARFGWNADQAAERARAAARFVGQPKRAAAALAAWEAAHPRPAVTVAMVADHVEHVARLCGHGCVGIGSDFDGIEEVPDGLRDVSAYPALFAELARRGWSDADLRALAGGNILRVLRAAAAVSARLQKERPPGSADLARPAAGQ</sequence>
<dbReference type="EMBL" id="CP084930">
    <property type="protein sequence ID" value="USI73252.1"/>
    <property type="molecule type" value="Genomic_DNA"/>
</dbReference>
<dbReference type="RefSeq" id="WP_252167063.1">
    <property type="nucleotide sequence ID" value="NZ_CP084930.1"/>
</dbReference>
<dbReference type="PANTHER" id="PTHR10443:SF12">
    <property type="entry name" value="DIPEPTIDASE"/>
    <property type="match status" value="1"/>
</dbReference>
<gene>
    <name evidence="2" type="ORF">LHA26_01875</name>
</gene>
<dbReference type="SUPFAM" id="SSF51556">
    <property type="entry name" value="Metallo-dependent hydrolases"/>
    <property type="match status" value="1"/>
</dbReference>
<dbReference type="CDD" id="cd01301">
    <property type="entry name" value="rDP_like"/>
    <property type="match status" value="1"/>
</dbReference>
<proteinExistence type="predicted"/>
<evidence type="ECO:0000256" key="1">
    <source>
        <dbReference type="SAM" id="SignalP"/>
    </source>
</evidence>
<reference evidence="2" key="1">
    <citation type="journal article" date="2022" name="Toxins">
        <title>Genomic Analysis of Sphingopyxis sp. USTB-05 for Biodegrading Cyanobacterial Hepatotoxins.</title>
        <authorList>
            <person name="Liu C."/>
            <person name="Xu Q."/>
            <person name="Zhao Z."/>
            <person name="Zhang H."/>
            <person name="Liu X."/>
            <person name="Yin C."/>
            <person name="Liu Y."/>
            <person name="Yan H."/>
        </authorList>
    </citation>
    <scope>NUCLEOTIDE SEQUENCE</scope>
    <source>
        <strain evidence="2">NBD5</strain>
    </source>
</reference>
<evidence type="ECO:0000313" key="2">
    <source>
        <dbReference type="EMBL" id="USI73252.1"/>
    </source>
</evidence>
<keyword evidence="3" id="KW-1185">Reference proteome</keyword>
<evidence type="ECO:0000313" key="3">
    <source>
        <dbReference type="Proteomes" id="UP001056937"/>
    </source>
</evidence>
<organism evidence="2 3">
    <name type="scientific">Sphingomonas morindae</name>
    <dbReference type="NCBI Taxonomy" id="1541170"/>
    <lineage>
        <taxon>Bacteria</taxon>
        <taxon>Pseudomonadati</taxon>
        <taxon>Pseudomonadota</taxon>
        <taxon>Alphaproteobacteria</taxon>
        <taxon>Sphingomonadales</taxon>
        <taxon>Sphingomonadaceae</taxon>
        <taxon>Sphingomonas</taxon>
    </lineage>
</organism>
<dbReference type="Proteomes" id="UP001056937">
    <property type="component" value="Chromosome 1"/>
</dbReference>
<dbReference type="PANTHER" id="PTHR10443">
    <property type="entry name" value="MICROSOMAL DIPEPTIDASE"/>
    <property type="match status" value="1"/>
</dbReference>
<keyword evidence="1" id="KW-0732">Signal</keyword>
<name>A0ABY4X8J7_9SPHN</name>
<dbReference type="Gene3D" id="3.20.20.140">
    <property type="entry name" value="Metal-dependent hydrolases"/>
    <property type="match status" value="1"/>
</dbReference>
<dbReference type="InterPro" id="IPR032466">
    <property type="entry name" value="Metal_Hydrolase"/>
</dbReference>